<accession>A0A1V2H840</accession>
<protein>
    <recommendedName>
        <fullName evidence="3">DUF1150 domain-containing protein</fullName>
    </recommendedName>
</protein>
<evidence type="ECO:0000313" key="1">
    <source>
        <dbReference type="EMBL" id="ONG58778.1"/>
    </source>
</evidence>
<dbReference type="EMBL" id="MLCO01000013">
    <property type="protein sequence ID" value="ONG58778.1"/>
    <property type="molecule type" value="Genomic_DNA"/>
</dbReference>
<dbReference type="Proteomes" id="UP000188879">
    <property type="component" value="Unassembled WGS sequence"/>
</dbReference>
<reference evidence="1 2" key="1">
    <citation type="submission" date="2016-10" db="EMBL/GenBank/DDBJ databases">
        <title>Draft Genome sequence of Roseomonas sp. strain M3.</title>
        <authorList>
            <person name="Subhash Y."/>
            <person name="Lee S."/>
        </authorList>
    </citation>
    <scope>NUCLEOTIDE SEQUENCE [LARGE SCALE GENOMIC DNA]</scope>
    <source>
        <strain evidence="1 2">M3</strain>
    </source>
</reference>
<dbReference type="AlphaFoldDB" id="A0A1V2H840"/>
<gene>
    <name evidence="1" type="ORF">BKE38_02265</name>
</gene>
<evidence type="ECO:0000313" key="2">
    <source>
        <dbReference type="Proteomes" id="UP000188879"/>
    </source>
</evidence>
<dbReference type="OrthoDB" id="8449790at2"/>
<keyword evidence="2" id="KW-1185">Reference proteome</keyword>
<name>A0A1V2H840_9PROT</name>
<comment type="caution">
    <text evidence="1">The sequence shown here is derived from an EMBL/GenBank/DDBJ whole genome shotgun (WGS) entry which is preliminary data.</text>
</comment>
<dbReference type="RefSeq" id="WP_076955758.1">
    <property type="nucleotide sequence ID" value="NZ_MLCO01000013.1"/>
</dbReference>
<evidence type="ECO:0008006" key="3">
    <source>
        <dbReference type="Google" id="ProtNLM"/>
    </source>
</evidence>
<proteinExistence type="predicted"/>
<sequence>MNKEGPTRPFAAADALRQLAPADWARFGAEQIAYIRPIVMDGAPAVAIHAADGTQIGAAPDTSLATAAILQHEMLPVLVH</sequence>
<organism evidence="1 2">
    <name type="scientific">Teichococcus deserti</name>
    <dbReference type="NCBI Taxonomy" id="1817963"/>
    <lineage>
        <taxon>Bacteria</taxon>
        <taxon>Pseudomonadati</taxon>
        <taxon>Pseudomonadota</taxon>
        <taxon>Alphaproteobacteria</taxon>
        <taxon>Acetobacterales</taxon>
        <taxon>Roseomonadaceae</taxon>
        <taxon>Roseomonas</taxon>
    </lineage>
</organism>